<proteinExistence type="predicted"/>
<evidence type="ECO:0000313" key="2">
    <source>
        <dbReference type="Proteomes" id="UP000504636"/>
    </source>
</evidence>
<sequence>MSYRTIYLLAFRRLSSQRAHFSIWVPYQEGGETGTAIHVIGTPMSGYSLEFKRAYKPEYTEEPKEMFAIGQINAENVHDWPGTRQDDSTPIGNLEVVAAQIPPPRKSQNFLAPVNDTTNRRCQEWTTDFIRRLVETQYLDSSVLDQVQARRDPPTHGV</sequence>
<feature type="non-terminal residue" evidence="1">
    <location>
        <position position="158"/>
    </location>
</feature>
<name>A0A6A6XYS7_9PEZI</name>
<protein>
    <submittedName>
        <fullName evidence="1 3">Uncharacterized protein</fullName>
    </submittedName>
</protein>
<dbReference type="EMBL" id="MU003731">
    <property type="protein sequence ID" value="KAF2801403.1"/>
    <property type="molecule type" value="Genomic_DNA"/>
</dbReference>
<dbReference type="AlphaFoldDB" id="A0A6A6XYS7"/>
<reference evidence="3" key="3">
    <citation type="submission" date="2025-04" db="UniProtKB">
        <authorList>
            <consortium name="RefSeq"/>
        </authorList>
    </citation>
    <scope>IDENTIFICATION</scope>
    <source>
        <strain evidence="3">CBS 304.34</strain>
    </source>
</reference>
<dbReference type="GeneID" id="54455315"/>
<dbReference type="Pfam" id="PF20174">
    <property type="entry name" value="DUF6540"/>
    <property type="match status" value="1"/>
</dbReference>
<reference evidence="3" key="2">
    <citation type="submission" date="2020-04" db="EMBL/GenBank/DDBJ databases">
        <authorList>
            <consortium name="NCBI Genome Project"/>
        </authorList>
    </citation>
    <scope>NUCLEOTIDE SEQUENCE</scope>
    <source>
        <strain evidence="3">CBS 304.34</strain>
    </source>
</reference>
<dbReference type="Proteomes" id="UP000504636">
    <property type="component" value="Unplaced"/>
</dbReference>
<keyword evidence="2" id="KW-1185">Reference proteome</keyword>
<evidence type="ECO:0000313" key="1">
    <source>
        <dbReference type="EMBL" id="KAF2801403.1"/>
    </source>
</evidence>
<accession>A0A6A6XYS7</accession>
<reference evidence="1 3" key="1">
    <citation type="journal article" date="2020" name="Stud. Mycol.">
        <title>101 Dothideomycetes genomes: a test case for predicting lifestyles and emergence of pathogens.</title>
        <authorList>
            <person name="Haridas S."/>
            <person name="Albert R."/>
            <person name="Binder M."/>
            <person name="Bloem J."/>
            <person name="Labutti K."/>
            <person name="Salamov A."/>
            <person name="Andreopoulos B."/>
            <person name="Baker S."/>
            <person name="Barry K."/>
            <person name="Bills G."/>
            <person name="Bluhm B."/>
            <person name="Cannon C."/>
            <person name="Castanera R."/>
            <person name="Culley D."/>
            <person name="Daum C."/>
            <person name="Ezra D."/>
            <person name="Gonzalez J."/>
            <person name="Henrissat B."/>
            <person name="Kuo A."/>
            <person name="Liang C."/>
            <person name="Lipzen A."/>
            <person name="Lutzoni F."/>
            <person name="Magnuson J."/>
            <person name="Mondo S."/>
            <person name="Nolan M."/>
            <person name="Ohm R."/>
            <person name="Pangilinan J."/>
            <person name="Park H.-J."/>
            <person name="Ramirez L."/>
            <person name="Alfaro M."/>
            <person name="Sun H."/>
            <person name="Tritt A."/>
            <person name="Yoshinaga Y."/>
            <person name="Zwiers L.-H."/>
            <person name="Turgeon B."/>
            <person name="Goodwin S."/>
            <person name="Spatafora J."/>
            <person name="Crous P."/>
            <person name="Grigoriev I."/>
        </authorList>
    </citation>
    <scope>NUCLEOTIDE SEQUENCE</scope>
    <source>
        <strain evidence="1 3">CBS 304.34</strain>
    </source>
</reference>
<dbReference type="InterPro" id="IPR046670">
    <property type="entry name" value="DUF6540"/>
</dbReference>
<dbReference type="RefSeq" id="XP_033568367.1">
    <property type="nucleotide sequence ID" value="XM_033714422.1"/>
</dbReference>
<organism evidence="1">
    <name type="scientific">Mytilinidion resinicola</name>
    <dbReference type="NCBI Taxonomy" id="574789"/>
    <lineage>
        <taxon>Eukaryota</taxon>
        <taxon>Fungi</taxon>
        <taxon>Dikarya</taxon>
        <taxon>Ascomycota</taxon>
        <taxon>Pezizomycotina</taxon>
        <taxon>Dothideomycetes</taxon>
        <taxon>Pleosporomycetidae</taxon>
        <taxon>Mytilinidiales</taxon>
        <taxon>Mytilinidiaceae</taxon>
        <taxon>Mytilinidion</taxon>
    </lineage>
</organism>
<evidence type="ECO:0000313" key="3">
    <source>
        <dbReference type="RefSeq" id="XP_033568367.1"/>
    </source>
</evidence>
<dbReference type="OrthoDB" id="1658288at2759"/>
<gene>
    <name evidence="1 3" type="ORF">BDZ99DRAFT_344495</name>
</gene>